<feature type="compositionally biased region" description="Basic residues" evidence="1">
    <location>
        <begin position="77"/>
        <end position="88"/>
    </location>
</feature>
<accession>A0A644ZFS5</accession>
<evidence type="ECO:0000256" key="1">
    <source>
        <dbReference type="SAM" id="MobiDB-lite"/>
    </source>
</evidence>
<protein>
    <submittedName>
        <fullName evidence="2">Uncharacterized protein</fullName>
    </submittedName>
</protein>
<comment type="caution">
    <text evidence="2">The sequence shown here is derived from an EMBL/GenBank/DDBJ whole genome shotgun (WGS) entry which is preliminary data.</text>
</comment>
<feature type="compositionally biased region" description="Acidic residues" evidence="1">
    <location>
        <begin position="29"/>
        <end position="38"/>
    </location>
</feature>
<feature type="region of interest" description="Disordered" evidence="1">
    <location>
        <begin position="1"/>
        <end position="159"/>
    </location>
</feature>
<evidence type="ECO:0000313" key="2">
    <source>
        <dbReference type="EMBL" id="MPM39567.1"/>
    </source>
</evidence>
<dbReference type="AlphaFoldDB" id="A0A644ZFS5"/>
<feature type="compositionally biased region" description="Basic residues" evidence="1">
    <location>
        <begin position="1"/>
        <end position="10"/>
    </location>
</feature>
<sequence length="159" mass="17961">MQQGLKRKTHQHDDRGQRPVRVAIGYQEVAEDEPDEWIEATIQHSPRSPPEPGRPHGGDQAGDPHRCIEIEREPGKGQRHRDRGRRPVVRAVLPSQQIATHGEHDLPEGFDDEGADCEVRKFGDGHHHHQIDRIPQPELRLSGPVATHPEVRPHSRPGT</sequence>
<name>A0A644ZFS5_9ZZZZ</name>
<reference evidence="2" key="1">
    <citation type="submission" date="2019-08" db="EMBL/GenBank/DDBJ databases">
        <authorList>
            <person name="Kucharzyk K."/>
            <person name="Murdoch R.W."/>
            <person name="Higgins S."/>
            <person name="Loffler F."/>
        </authorList>
    </citation>
    <scope>NUCLEOTIDE SEQUENCE</scope>
</reference>
<gene>
    <name evidence="2" type="ORF">SDC9_86201</name>
</gene>
<organism evidence="2">
    <name type="scientific">bioreactor metagenome</name>
    <dbReference type="NCBI Taxonomy" id="1076179"/>
    <lineage>
        <taxon>unclassified sequences</taxon>
        <taxon>metagenomes</taxon>
        <taxon>ecological metagenomes</taxon>
    </lineage>
</organism>
<feature type="compositionally biased region" description="Basic and acidic residues" evidence="1">
    <location>
        <begin position="53"/>
        <end position="76"/>
    </location>
</feature>
<dbReference type="EMBL" id="VSSQ01008690">
    <property type="protein sequence ID" value="MPM39567.1"/>
    <property type="molecule type" value="Genomic_DNA"/>
</dbReference>
<proteinExistence type="predicted"/>